<name>A0A2I5KN02_STRSU</name>
<evidence type="ECO:0000256" key="3">
    <source>
        <dbReference type="SAM" id="SignalP"/>
    </source>
</evidence>
<evidence type="ECO:0000259" key="6">
    <source>
        <dbReference type="Pfam" id="PF08428"/>
    </source>
</evidence>
<evidence type="ECO:0000256" key="2">
    <source>
        <dbReference type="SAM" id="MobiDB-lite"/>
    </source>
</evidence>
<dbReference type="GO" id="GO:0004222">
    <property type="term" value="F:metalloendopeptidase activity"/>
    <property type="evidence" value="ECO:0007669"/>
    <property type="project" value="InterPro"/>
</dbReference>
<dbReference type="GO" id="GO:0005576">
    <property type="term" value="C:extracellular region"/>
    <property type="evidence" value="ECO:0007669"/>
    <property type="project" value="InterPro"/>
</dbReference>
<feature type="compositionally biased region" description="Polar residues" evidence="2">
    <location>
        <begin position="170"/>
        <end position="181"/>
    </location>
</feature>
<evidence type="ECO:0000256" key="1">
    <source>
        <dbReference type="ARBA" id="ARBA00022729"/>
    </source>
</evidence>
<proteinExistence type="predicted"/>
<evidence type="ECO:0000313" key="8">
    <source>
        <dbReference type="Proteomes" id="UP000231863"/>
    </source>
</evidence>
<sequence length="2356" mass="258261">MNLHFLQKKQHFGIRKFSIGVVSVALAISFSVAGGQVAAAQEASQTLVSSQQTSQAVTDQANQLQETNEVTVQIPETVGSSLNQATQENPAQESQLVEVEPAIQKEVVSQDISAPQAALPTEAGQEQTAEEQSNTAGDESTLTVENSHQIIEQVEPKSIQTAQEPAGSTDEVTQPVQPTETATVEEVVQPVLRSARRARSVAAQELAKLPLDANGKLVTSLTNQSAVKLQTVFADGTSQVEAVTTANTPTVKNSQNIADLVTAVSSDLKAVTYESLYDGLNHTERPLEKILLEQALKKENGGQALSSEELANRKRQVYMDQLDMRDSFNAVQTNLDSILAGVFEKTTTVDANTIKANKKKILLGLTYLDRQYGFQFGNFSAKDLILYHPEVFGNSSEPLTNLLAIGDLTYADLELRNNLVTYQRKLSSITNHADVIQFIESQVPRWTGEQDISAWFRETSKAYIVESTSPHSETALYSKLRNSTRLKNHLLPLLNLSDDSLYAISTTNTITYGAVDTYLAAKTDSNRATLLNQLEYYAEHQQEFLDFWYRISEQKERLRTYEPIVVTDSLQAYSTGGISVEQLWSSKSGAKALTGVQEFIGPMNLHMNFVRAGGQANGDSGVTLFLYKALTDDGQSVYTHELTHILDNKVWFNGYGRRTGQGAEVFARGLFEAHNNTIGTAYAPMFNLNTAYSLGENRTQNQSPKRFQTEEDLKTYMQGILDVVYSLDYLEAQAILQQTAEERVVLLNQLTLIPDGDGKRPNQVKDQFSHITPQLAASLTTIDDFVDNRLVSGRLAFKGMDTTGIAKPNDYHVVPLFEPIFAGVQNNPGSAGDVSFRRYAYEILGEYGYKDGMVAYLSNQYDTDATALAAIMPEYNGDLATFKKAMYARRAGRLADLKVTSQFTDLADLEAKMNQAVEQDLTRMKTNQANKTYLTTGVTAVRSLKTQIFQDYLAMTDEFRMSIYKDSQTNQIFYVSNGPENSKEGDGTEANPYHSLSYALQQASDGDVIKLVENIQYRQDQPFVIDKAVTIDGQSHSLSFWGADLELQDDVIFTNMNLRMIPDGSKQPTIYLSGYKATFDTVSTTVSQAQDSLRPTIVAGARTGDPSGSHAQLLVVNGDSNTRFRQIFAGNADSSSSIPVTITIDAEFAGVDEGIDFGGQHDNVTYGRVELISRSTKVKEVVATNSMDNQVTIKAVRLYGAHLTDIQDLHLAENADVTLSSQVDSIVGQVNIESGSKLQLDAGAVLQVGGLSGEGILSLLADNVLTVTGDLTGTVQIEIRDFEQNLSKQVGKILITIEGLTEQADAVRLVNAYGQYALVEENGHYRLASQDQQPQTHTLTLRFIQAGQVLKSEQVQVVDGQSLANVEAYLPQAATGTYQLAPTFDPSVLMGISASQTIDIPVVLVIPATPILSFDKTSIQEMTLVQGLDKSSYQEGEILDLTGVRVRLVDQQGIALVIDATRFTEYGVSANPVGTPLLSSHQALTLTLGNHVLSLPIQVQAQLPSKASRFQPLVSGEVIVWPSDSNQTQKSQVLQAIRLPNEAGSVNLEVVGVLPTASGDYSVTIRVTYDDQSQEEVVVPLHILSIDKGSGVTHELPIGVLPKSDRYQPQVTGEARVLPASSSDDATAEIVKQISLPTEAGQVVYELVSNLPQTNGDYPITVRVIYDDRSQDEIVVPLHIFKMENGKGVTHELPIGVLPKSDRYQPQVTGEARILPASSSDDATVEIVKQISLPTEAGQVVYELVSNLPQTNGDYPITVRVIYDDRSQDEIVVPLHIFKMENGKGVTHELPVGVLPKSDRYQPQVTGEARILPASSSDDATVEIVKQISLPTEAGQVDYELVSNLPQTNGDYPITVRVIYDDLSQEELEVPLHILTIKNGEVVKHSLPEGVLPKSDRYQPQVTSEARVLPTSSTEEIKAEIVKQISLPTEAGQVVYELVSNLPQTNGDYPITVRVIYDDRSQDEIVVPLHIFKMENGKGVTHELPIGVLPKSDRYQPQVTGEARVLPTSSTEEIKAEIVKQISLPTEAGQVVYELVSNLPQTNGDYPITVRVIYDDLSQEELEVPLHILTIKNGEVVKHSLPEGVLPKSDRYQPQVTSEARVLPTSSTEEIKAEIVKQISLPTEAGQVVYELVSNLPQTNGDYPITVRVIYDDRSQDEIVVPLHIFKMENGKGVTHELPVGVLPKSDRYQPQVTSEARVLPNSSTEEIKAEIVKQISLPTEAGQVVYELVSNLPQTNGDYPITVRVIYDDRSQDEIVVPLHIFKMENGKGVTHELPIGVLPSLEVALEKGLGENSPKPAAKETTVSVSVVGQQKFAKGQLPKTGDRNNLLLVGVMLAIFNLIFWMSGKKPHQVEEK</sequence>
<keyword evidence="1 3" id="KW-0732">Signal</keyword>
<dbReference type="GO" id="GO:0008270">
    <property type="term" value="F:zinc ion binding"/>
    <property type="evidence" value="ECO:0007669"/>
    <property type="project" value="InterPro"/>
</dbReference>
<dbReference type="SUPFAM" id="SSF51126">
    <property type="entry name" value="Pectin lyase-like"/>
    <property type="match status" value="1"/>
</dbReference>
<feature type="domain" description="Rib" evidence="6">
    <location>
        <begin position="1799"/>
        <end position="1874"/>
    </location>
</feature>
<feature type="domain" description="Rib" evidence="6">
    <location>
        <begin position="1605"/>
        <end position="1680"/>
    </location>
</feature>
<gene>
    <name evidence="7" type="ORF">CWI26_04035</name>
</gene>
<reference evidence="7 8" key="1">
    <citation type="submission" date="2017-11" db="EMBL/GenBank/DDBJ databases">
        <title>Genome analysis of Streptococcus suis serotype chz stain ah681.</title>
        <authorList>
            <person name="Pan Z."/>
            <person name="Zhang Y."/>
            <person name="Ma J."/>
            <person name="Lu P."/>
            <person name="Zhu Y."/>
            <person name="Zhong X."/>
            <person name="Dong W."/>
            <person name="Lu C."/>
            <person name="Yao H."/>
        </authorList>
    </citation>
    <scope>NUCLEOTIDE SEQUENCE [LARGE SCALE GENOMIC DNA]</scope>
    <source>
        <strain evidence="7 8">AH681</strain>
    </source>
</reference>
<dbReference type="InterPro" id="IPR011050">
    <property type="entry name" value="Pectin_lyase_fold/virulence"/>
</dbReference>
<evidence type="ECO:0008006" key="9">
    <source>
        <dbReference type="Google" id="ProtNLM"/>
    </source>
</evidence>
<evidence type="ECO:0000259" key="5">
    <source>
        <dbReference type="Pfam" id="PF07580"/>
    </source>
</evidence>
<dbReference type="InterPro" id="IPR005877">
    <property type="entry name" value="YSIRK_signal_dom"/>
</dbReference>
<organism evidence="7 8">
    <name type="scientific">Streptococcus suis</name>
    <dbReference type="NCBI Taxonomy" id="1307"/>
    <lineage>
        <taxon>Bacteria</taxon>
        <taxon>Bacillati</taxon>
        <taxon>Bacillota</taxon>
        <taxon>Bacilli</taxon>
        <taxon>Lactobacillales</taxon>
        <taxon>Streptococcaceae</taxon>
        <taxon>Streptococcus</taxon>
    </lineage>
</organism>
<dbReference type="NCBIfam" id="TIGR01168">
    <property type="entry name" value="YSIRK_signal"/>
    <property type="match status" value="1"/>
</dbReference>
<dbReference type="RefSeq" id="WP_100881263.1">
    <property type="nucleotide sequence ID" value="NZ_CP025043.1"/>
</dbReference>
<dbReference type="InterPro" id="IPR011505">
    <property type="entry name" value="Peptidase_M26_C_dom"/>
</dbReference>
<dbReference type="InterPro" id="IPR059115">
    <property type="entry name" value="Rib"/>
</dbReference>
<feature type="domain" description="YSIRK Gram-positive signal peptide" evidence="4">
    <location>
        <begin position="7"/>
        <end position="30"/>
    </location>
</feature>
<feature type="domain" description="Rib" evidence="6">
    <location>
        <begin position="1702"/>
        <end position="1777"/>
    </location>
</feature>
<feature type="signal peptide" evidence="3">
    <location>
        <begin position="1"/>
        <end position="33"/>
    </location>
</feature>
<feature type="compositionally biased region" description="Low complexity" evidence="2">
    <location>
        <begin position="121"/>
        <end position="132"/>
    </location>
</feature>
<feature type="chain" id="PRO_5038852009" description="IgA-specific metalloendopeptidase" evidence="3">
    <location>
        <begin position="34"/>
        <end position="2356"/>
    </location>
</feature>
<evidence type="ECO:0000313" key="7">
    <source>
        <dbReference type="EMBL" id="AUA18720.1"/>
    </source>
</evidence>
<feature type="domain" description="Rib" evidence="6">
    <location>
        <begin position="1993"/>
        <end position="2068"/>
    </location>
</feature>
<dbReference type="Pfam" id="PF04650">
    <property type="entry name" value="YSIRK_signal"/>
    <property type="match status" value="1"/>
</dbReference>
<feature type="region of interest" description="Disordered" evidence="2">
    <location>
        <begin position="158"/>
        <end position="181"/>
    </location>
</feature>
<feature type="domain" description="Rib" evidence="6">
    <location>
        <begin position="2090"/>
        <end position="2165"/>
    </location>
</feature>
<feature type="domain" description="Rib" evidence="6">
    <location>
        <begin position="2187"/>
        <end position="2262"/>
    </location>
</feature>
<dbReference type="Pfam" id="PF08428">
    <property type="entry name" value="Rib"/>
    <property type="match status" value="8"/>
</dbReference>
<feature type="domain" description="Rib" evidence="6">
    <location>
        <begin position="1896"/>
        <end position="1971"/>
    </location>
</feature>
<evidence type="ECO:0000259" key="4">
    <source>
        <dbReference type="Pfam" id="PF04650"/>
    </source>
</evidence>
<accession>A0A2I5KN02</accession>
<dbReference type="Proteomes" id="UP000231863">
    <property type="component" value="Chromosome"/>
</dbReference>
<protein>
    <recommendedName>
        <fullName evidence="9">IgA-specific metalloendopeptidase</fullName>
    </recommendedName>
</protein>
<dbReference type="EMBL" id="CP025043">
    <property type="protein sequence ID" value="AUA18720.1"/>
    <property type="molecule type" value="Genomic_DNA"/>
</dbReference>
<dbReference type="Pfam" id="PF07580">
    <property type="entry name" value="Peptidase_M26_C"/>
    <property type="match status" value="1"/>
</dbReference>
<feature type="domain" description="Rib" evidence="6">
    <location>
        <begin position="1528"/>
        <end position="1583"/>
    </location>
</feature>
<feature type="region of interest" description="Disordered" evidence="2">
    <location>
        <begin position="108"/>
        <end position="143"/>
    </location>
</feature>
<feature type="domain" description="Peptidase M26 C-terminal" evidence="5">
    <location>
        <begin position="316"/>
        <end position="964"/>
    </location>
</feature>
<feature type="compositionally biased region" description="Polar residues" evidence="2">
    <location>
        <begin position="133"/>
        <end position="143"/>
    </location>
</feature>